<gene>
    <name evidence="3" type="ORF">Bcop_2189</name>
</gene>
<evidence type="ECO:0000259" key="2">
    <source>
        <dbReference type="SMART" id="SM00062"/>
    </source>
</evidence>
<dbReference type="PANTHER" id="PTHR35936:SF19">
    <property type="entry name" value="AMINO-ACID-BINDING PROTEIN YXEM-RELATED"/>
    <property type="match status" value="1"/>
</dbReference>
<dbReference type="InterPro" id="IPR001638">
    <property type="entry name" value="Solute-binding_3/MltF_N"/>
</dbReference>
<dbReference type="EMBL" id="CM001167">
    <property type="protein sequence ID" value="EGJ72353.1"/>
    <property type="molecule type" value="Genomic_DNA"/>
</dbReference>
<evidence type="ECO:0000313" key="3">
    <source>
        <dbReference type="EMBL" id="EGJ72353.1"/>
    </source>
</evidence>
<proteinExistence type="predicted"/>
<evidence type="ECO:0000313" key="4">
    <source>
        <dbReference type="Proteomes" id="UP000018439"/>
    </source>
</evidence>
<reference evidence="3 4" key="1">
    <citation type="journal article" date="2011" name="Stand. Genomic Sci.">
        <title>Non-contiguous finished genome sequence of Bacteroides coprosuis type strain (PC139).</title>
        <authorList>
            <person name="Land M."/>
            <person name="Held B."/>
            <person name="Gronow S."/>
            <person name="Abt B."/>
            <person name="Lucas S."/>
            <person name="Del Rio T.G."/>
            <person name="Nolan M."/>
            <person name="Tice H."/>
            <person name="Cheng J.F."/>
            <person name="Pitluck S."/>
            <person name="Liolios K."/>
            <person name="Pagani I."/>
            <person name="Ivanova N."/>
            <person name="Mavromatis K."/>
            <person name="Mikhailova N."/>
            <person name="Pati A."/>
            <person name="Tapia R."/>
            <person name="Han C."/>
            <person name="Goodwin L."/>
            <person name="Chen A."/>
            <person name="Palaniappan K."/>
            <person name="Hauser L."/>
            <person name="Brambilla E.M."/>
            <person name="Rohde M."/>
            <person name="Goker M."/>
            <person name="Detter J.C."/>
            <person name="Woyke T."/>
            <person name="Bristow J."/>
            <person name="Eisen J.A."/>
            <person name="Markowitz V."/>
            <person name="Hugenholtz P."/>
            <person name="Kyrpides N.C."/>
            <person name="Klenk H.P."/>
            <person name="Lapidus A."/>
        </authorList>
    </citation>
    <scope>NUCLEOTIDE SEQUENCE [LARGE SCALE GENOMIC DNA]</scope>
    <source>
        <strain evidence="3 4">DSM 18011</strain>
    </source>
</reference>
<dbReference type="eggNOG" id="COG0834">
    <property type="taxonomic scope" value="Bacteria"/>
</dbReference>
<name>F3ZTW9_9BACE</name>
<dbReference type="PANTHER" id="PTHR35936">
    <property type="entry name" value="MEMBRANE-BOUND LYTIC MUREIN TRANSGLYCOSYLASE F"/>
    <property type="match status" value="1"/>
</dbReference>
<dbReference type="AlphaFoldDB" id="F3ZTW9"/>
<evidence type="ECO:0000256" key="1">
    <source>
        <dbReference type="ARBA" id="ARBA00022729"/>
    </source>
</evidence>
<dbReference type="Pfam" id="PF00497">
    <property type="entry name" value="SBP_bac_3"/>
    <property type="match status" value="1"/>
</dbReference>
<dbReference type="Gene3D" id="3.40.190.10">
    <property type="entry name" value="Periplasmic binding protein-like II"/>
    <property type="match status" value="2"/>
</dbReference>
<dbReference type="Proteomes" id="UP000018439">
    <property type="component" value="Chromosome"/>
</dbReference>
<dbReference type="CDD" id="cd01009">
    <property type="entry name" value="PBP2_YfhD_N"/>
    <property type="match status" value="1"/>
</dbReference>
<sequence length="274" mass="31308">MVLEKKKLIKYVLLAALGAVIGTILNNRNKESLTARDWNEIIENQELRILTTYNTIDYILKDDSVQGFQYELLHAILDHKGFSLKITPTVDLSQQIEDLKSGKYDLLASNLIVTSELKEQIALTYPILKNKQVLVQRKDSIALSDSLFIDNQINLAKKTLYVIKDSPAILRINNLSNEIADTIYIEELEKYGEEQLIALVAHGDINYAVCDEQIALNALDSLPQIDASLAIGFTQFYSWGVNKESPILLDSLNIWIDKFIQTKEYQKIYSKYYR</sequence>
<organism evidence="3 4">
    <name type="scientific">Bacteroides coprosuis DSM 18011</name>
    <dbReference type="NCBI Taxonomy" id="679937"/>
    <lineage>
        <taxon>Bacteria</taxon>
        <taxon>Pseudomonadati</taxon>
        <taxon>Bacteroidota</taxon>
        <taxon>Bacteroidia</taxon>
        <taxon>Bacteroidales</taxon>
        <taxon>Bacteroidaceae</taxon>
        <taxon>Bacteroides</taxon>
    </lineage>
</organism>
<accession>F3ZTW9</accession>
<feature type="domain" description="Solute-binding protein family 3/N-terminal" evidence="2">
    <location>
        <begin position="46"/>
        <end position="274"/>
    </location>
</feature>
<keyword evidence="1" id="KW-0732">Signal</keyword>
<dbReference type="SMART" id="SM00062">
    <property type="entry name" value="PBPb"/>
    <property type="match status" value="1"/>
</dbReference>
<dbReference type="HOGENOM" id="CLU_068466_0_0_10"/>
<keyword evidence="4" id="KW-1185">Reference proteome</keyword>
<dbReference type="SUPFAM" id="SSF53850">
    <property type="entry name" value="Periplasmic binding protein-like II"/>
    <property type="match status" value="1"/>
</dbReference>
<protein>
    <submittedName>
        <fullName evidence="3">Extracellular solute-binding protein family 3</fullName>
    </submittedName>
</protein>
<dbReference type="STRING" id="679937.Bcop_2189"/>